<evidence type="ECO:0000313" key="3">
    <source>
        <dbReference type="Proteomes" id="UP001066276"/>
    </source>
</evidence>
<evidence type="ECO:0000313" key="2">
    <source>
        <dbReference type="EMBL" id="KAJ1107990.1"/>
    </source>
</evidence>
<dbReference type="GO" id="GO:0030276">
    <property type="term" value="F:clathrin binding"/>
    <property type="evidence" value="ECO:0007669"/>
    <property type="project" value="InterPro"/>
</dbReference>
<dbReference type="InterPro" id="IPR029205">
    <property type="entry name" value="Clathrin-bd"/>
</dbReference>
<evidence type="ECO:0000259" key="1">
    <source>
        <dbReference type="Pfam" id="PF15045"/>
    </source>
</evidence>
<proteinExistence type="predicted"/>
<gene>
    <name evidence="2" type="ORF">NDU88_005375</name>
</gene>
<dbReference type="GO" id="GO:0032588">
    <property type="term" value="C:trans-Golgi network membrane"/>
    <property type="evidence" value="ECO:0007669"/>
    <property type="project" value="InterPro"/>
</dbReference>
<name>A0AAV7N5M6_PLEWA</name>
<dbReference type="InterPro" id="IPR046359">
    <property type="entry name" value="Aftin-like"/>
</dbReference>
<dbReference type="PANTHER" id="PTHR16156:SF7">
    <property type="entry name" value="CLATHRIN BINDING BOX OF AFTIPHILIN CONTAINING 1"/>
    <property type="match status" value="1"/>
</dbReference>
<organism evidence="2 3">
    <name type="scientific">Pleurodeles waltl</name>
    <name type="common">Iberian ribbed newt</name>
    <dbReference type="NCBI Taxonomy" id="8319"/>
    <lineage>
        <taxon>Eukaryota</taxon>
        <taxon>Metazoa</taxon>
        <taxon>Chordata</taxon>
        <taxon>Craniata</taxon>
        <taxon>Vertebrata</taxon>
        <taxon>Euteleostomi</taxon>
        <taxon>Amphibia</taxon>
        <taxon>Batrachia</taxon>
        <taxon>Caudata</taxon>
        <taxon>Salamandroidea</taxon>
        <taxon>Salamandridae</taxon>
        <taxon>Pleurodelinae</taxon>
        <taxon>Pleurodeles</taxon>
    </lineage>
</organism>
<dbReference type="Proteomes" id="UP001066276">
    <property type="component" value="Chromosome 9"/>
</dbReference>
<protein>
    <recommendedName>
        <fullName evidence="1">Aftiphilin clathrin-binding box domain-containing protein</fullName>
    </recommendedName>
</protein>
<dbReference type="EMBL" id="JANPWB010000013">
    <property type="protein sequence ID" value="KAJ1107990.1"/>
    <property type="molecule type" value="Genomic_DNA"/>
</dbReference>
<reference evidence="2" key="1">
    <citation type="journal article" date="2022" name="bioRxiv">
        <title>Sequencing and chromosome-scale assembly of the giantPleurodeles waltlgenome.</title>
        <authorList>
            <person name="Brown T."/>
            <person name="Elewa A."/>
            <person name="Iarovenko S."/>
            <person name="Subramanian E."/>
            <person name="Araus A.J."/>
            <person name="Petzold A."/>
            <person name="Susuki M."/>
            <person name="Suzuki K.-i.T."/>
            <person name="Hayashi T."/>
            <person name="Toyoda A."/>
            <person name="Oliveira C."/>
            <person name="Osipova E."/>
            <person name="Leigh N.D."/>
            <person name="Simon A."/>
            <person name="Yun M.H."/>
        </authorList>
    </citation>
    <scope>NUCLEOTIDE SEQUENCE</scope>
    <source>
        <strain evidence="2">20211129_DDA</strain>
        <tissue evidence="2">Liver</tissue>
    </source>
</reference>
<dbReference type="Pfam" id="PF15045">
    <property type="entry name" value="Clathrin_bdg"/>
    <property type="match status" value="1"/>
</dbReference>
<feature type="domain" description="Aftiphilin clathrin-binding box" evidence="1">
    <location>
        <begin position="210"/>
        <end position="286"/>
    </location>
</feature>
<accession>A0AAV7N5M6</accession>
<dbReference type="AlphaFoldDB" id="A0AAV7N5M6"/>
<dbReference type="GO" id="GO:0030121">
    <property type="term" value="C:AP-1 adaptor complex"/>
    <property type="evidence" value="ECO:0007669"/>
    <property type="project" value="TreeGrafter"/>
</dbReference>
<keyword evidence="3" id="KW-1185">Reference proteome</keyword>
<dbReference type="PANTHER" id="PTHR16156">
    <property type="entry name" value="AFTIPHILIN A-RELATED"/>
    <property type="match status" value="1"/>
</dbReference>
<sequence>MQNQHILESLAMEYIFPKTSPDYALSVTLNESFDFVRKNIMEESTHSSRLSLERTFVDLPPFDDELENCQEEKKVTECTSSWGDFEGFGESMAKSESFNCTLEALRNNSKSKNFQGDIPHDELHCSTSCNTCDLSQILELNATTAGSSPADSPIEDRKDYANIFKLSFPAIPFQETQENVKGFEQLLKANEEDNEIAKVIKTQLGMNFSNVWRMVHDARISTGLEYSCRESRKSLLLALAVDSSEKDATAELDRITESSNIIEDLVPPPKMDGFKADASKALIQTKLLVPPDSKHGQGFSYQLYLKRAPSNANVPAQTFSGKKSIFSINNLIMKS</sequence>
<comment type="caution">
    <text evidence="2">The sequence shown here is derived from an EMBL/GenBank/DDBJ whole genome shotgun (WGS) entry which is preliminary data.</text>
</comment>